<sequence length="239" mass="27085">MLTELEQLVLESTESLRNIFLLEVLASEMIIATDTSSDLKELSRLTALAHSSTSGIPQSRIVGIINECSGIVSMYSEDFKQANEFFQESFKGFNECGDSRRVTVLVEFIVSNLLSESEVNPFKSSDFQGFLKLDTIARLLEIYNSVHEVDIDKYNKLTNDAAVQEIVKGNRFLSEFIPFITELIQRKFTLKYLGLFSKISFARLTTKLQIDADSLELLLLKLNTMGKLNELNTNRKFPT</sequence>
<dbReference type="Proteomes" id="UP001165064">
    <property type="component" value="Unassembled WGS sequence"/>
</dbReference>
<name>A0ACB5TPN9_AMBMO</name>
<proteinExistence type="predicted"/>
<accession>A0ACB5TPN9</accession>
<protein>
    <submittedName>
        <fullName evidence="1">Unnamed protein product</fullName>
    </submittedName>
</protein>
<reference evidence="1" key="1">
    <citation type="submission" date="2023-04" db="EMBL/GenBank/DDBJ databases">
        <title>Ambrosiozyma monospora NBRC 10751.</title>
        <authorList>
            <person name="Ichikawa N."/>
            <person name="Sato H."/>
            <person name="Tonouchi N."/>
        </authorList>
    </citation>
    <scope>NUCLEOTIDE SEQUENCE</scope>
    <source>
        <strain evidence="1">NBRC 10751</strain>
    </source>
</reference>
<dbReference type="EMBL" id="BSXS01008323">
    <property type="protein sequence ID" value="GME92174.1"/>
    <property type="molecule type" value="Genomic_DNA"/>
</dbReference>
<gene>
    <name evidence="1" type="ORF">Amon02_000905000</name>
</gene>
<organism evidence="1 2">
    <name type="scientific">Ambrosiozyma monospora</name>
    <name type="common">Yeast</name>
    <name type="synonym">Endomycopsis monosporus</name>
    <dbReference type="NCBI Taxonomy" id="43982"/>
    <lineage>
        <taxon>Eukaryota</taxon>
        <taxon>Fungi</taxon>
        <taxon>Dikarya</taxon>
        <taxon>Ascomycota</taxon>
        <taxon>Saccharomycotina</taxon>
        <taxon>Pichiomycetes</taxon>
        <taxon>Pichiales</taxon>
        <taxon>Pichiaceae</taxon>
        <taxon>Ambrosiozyma</taxon>
    </lineage>
</organism>
<evidence type="ECO:0000313" key="2">
    <source>
        <dbReference type="Proteomes" id="UP001165064"/>
    </source>
</evidence>
<evidence type="ECO:0000313" key="1">
    <source>
        <dbReference type="EMBL" id="GME92174.1"/>
    </source>
</evidence>
<keyword evidence="2" id="KW-1185">Reference proteome</keyword>
<comment type="caution">
    <text evidence="1">The sequence shown here is derived from an EMBL/GenBank/DDBJ whole genome shotgun (WGS) entry which is preliminary data.</text>
</comment>